<reference evidence="2" key="1">
    <citation type="journal article" date="2019" name="Microbiol. Resour. Announc.">
        <title>Draft Genome Sequences of Five Environmental Bacterial Isolates That Degrade Polyethylene Terephthalate Plastic.</title>
        <authorList>
            <person name="Leon-Zayas R."/>
            <person name="Roberts C."/>
            <person name="Vague M."/>
            <person name="Mellies J.L."/>
        </authorList>
    </citation>
    <scope>NUCLEOTIDE SEQUENCE</scope>
    <source>
        <strain evidence="2">13.2</strain>
    </source>
</reference>
<dbReference type="AlphaFoldDB" id="A0AAU7BIZ0"/>
<evidence type="ECO:0000259" key="1">
    <source>
        <dbReference type="Pfam" id="PF00550"/>
    </source>
</evidence>
<dbReference type="EMBL" id="CP157179">
    <property type="protein sequence ID" value="XBG32304.1"/>
    <property type="molecule type" value="Genomic_DNA"/>
</dbReference>
<name>A0AAU7BIZ0_9PSED</name>
<dbReference type="InterPro" id="IPR009081">
    <property type="entry name" value="PP-bd_ACP"/>
</dbReference>
<reference evidence="2" key="2">
    <citation type="submission" date="2024-05" db="EMBL/GenBank/DDBJ databases">
        <authorList>
            <person name="Mellies J."/>
            <person name="Newton I."/>
        </authorList>
    </citation>
    <scope>NUCLEOTIDE SEQUENCE</scope>
    <source>
        <strain evidence="2">13.2</strain>
    </source>
</reference>
<proteinExistence type="predicted"/>
<sequence>MNEQAFANELAKLLEVTVDQLHVDAALGHFDNWDSLTQISVLALVRDQYQRTLSNDVFDKIATYGELLASINEAGSEGKRK</sequence>
<dbReference type="SUPFAM" id="SSF47336">
    <property type="entry name" value="ACP-like"/>
    <property type="match status" value="1"/>
</dbReference>
<dbReference type="Pfam" id="PF00550">
    <property type="entry name" value="PP-binding"/>
    <property type="match status" value="1"/>
</dbReference>
<dbReference type="Gene3D" id="1.10.1200.10">
    <property type="entry name" value="ACP-like"/>
    <property type="match status" value="1"/>
</dbReference>
<accession>A0AAU7BIZ0</accession>
<evidence type="ECO:0000313" key="2">
    <source>
        <dbReference type="EMBL" id="XBG32304.1"/>
    </source>
</evidence>
<dbReference type="InterPro" id="IPR036736">
    <property type="entry name" value="ACP-like_sf"/>
</dbReference>
<gene>
    <name evidence="2" type="ORF">ABH853_03300</name>
</gene>
<feature type="domain" description="Carrier" evidence="1">
    <location>
        <begin position="6"/>
        <end position="69"/>
    </location>
</feature>
<protein>
    <submittedName>
        <fullName evidence="2">Phosphopantetheine-binding protein</fullName>
    </submittedName>
</protein>
<organism evidence="2">
    <name type="scientific">Pseudomonas sp. 13.2</name>
    <dbReference type="NCBI Taxonomy" id="3144665"/>
    <lineage>
        <taxon>Bacteria</taxon>
        <taxon>Pseudomonadati</taxon>
        <taxon>Pseudomonadota</taxon>
        <taxon>Gammaproteobacteria</taxon>
        <taxon>Pseudomonadales</taxon>
        <taxon>Pseudomonadaceae</taxon>
        <taxon>Pseudomonas</taxon>
    </lineage>
</organism>